<evidence type="ECO:0000313" key="2">
    <source>
        <dbReference type="Proteomes" id="UP001456344"/>
    </source>
</evidence>
<keyword evidence="2" id="KW-1185">Reference proteome</keyword>
<sequence>MNTSSRWSRAWHMVHPGRNPLARREDRIEAFTVLLAVALVVLALPVAAAVASGVFAARAEQAATEQATRYRAEATLLEDGAPIAIGGRSGVVDDTAPAEATWVTRDGDSRVGEVQATRGSRAGAKVPVWLDESGNPVAAPLTGLDARLLGVGTGVGLWLAFIVVVLAGYGCGRVLLDRARWARWQEEWREFASR</sequence>
<dbReference type="Proteomes" id="UP001456344">
    <property type="component" value="Chromosome"/>
</dbReference>
<gene>
    <name evidence="1" type="ORF">LCL61_21395</name>
</gene>
<protein>
    <submittedName>
        <fullName evidence="1">Uncharacterized protein</fullName>
    </submittedName>
</protein>
<organism evidence="1 2">
    <name type="scientific">Amycolatopsis coloradensis</name>
    <dbReference type="NCBI Taxonomy" id="76021"/>
    <lineage>
        <taxon>Bacteria</taxon>
        <taxon>Bacillati</taxon>
        <taxon>Actinomycetota</taxon>
        <taxon>Actinomycetes</taxon>
        <taxon>Pseudonocardiales</taxon>
        <taxon>Pseudonocardiaceae</taxon>
        <taxon>Amycolatopsis</taxon>
    </lineage>
</organism>
<evidence type="ECO:0000313" key="1">
    <source>
        <dbReference type="EMBL" id="WYW18101.1"/>
    </source>
</evidence>
<proteinExistence type="predicted"/>
<name>A0ACD5BFF1_9PSEU</name>
<accession>A0ACD5BFF1</accession>
<reference evidence="1" key="1">
    <citation type="submission" date="2023-10" db="EMBL/GenBank/DDBJ databases">
        <title>Whole genome sequencing of actinobacterial strain Amycolatopsis sp. (BCA-696) identifies the underlying plant growth-promoting genes.</title>
        <authorList>
            <person name="Gandham P."/>
            <person name="Vadla N."/>
            <person name="Saji A."/>
            <person name="Srinivas V."/>
            <person name="Ruperao P."/>
            <person name="Selvanayagam S."/>
            <person name="Saxena R.K."/>
            <person name="Rathore A."/>
            <person name="Gopalakrishnan S."/>
            <person name="Thakur V."/>
        </authorList>
    </citation>
    <scope>NUCLEOTIDE SEQUENCE</scope>
    <source>
        <strain evidence="1">BCA-696</strain>
    </source>
</reference>
<dbReference type="EMBL" id="CP150484">
    <property type="protein sequence ID" value="WYW18101.1"/>
    <property type="molecule type" value="Genomic_DNA"/>
</dbReference>